<gene>
    <name evidence="3" type="ORF">BXYJ_LOCUS4572</name>
</gene>
<accession>A0A7I8WX74</accession>
<keyword evidence="4" id="KW-1185">Reference proteome</keyword>
<dbReference type="GO" id="GO:0005886">
    <property type="term" value="C:plasma membrane"/>
    <property type="evidence" value="ECO:0007669"/>
    <property type="project" value="TreeGrafter"/>
</dbReference>
<protein>
    <submittedName>
        <fullName evidence="3">(pine wood nematode) hypothetical protein</fullName>
    </submittedName>
</protein>
<comment type="similarity">
    <text evidence="1">Belongs to the EFR3 family.</text>
</comment>
<dbReference type="PANTHER" id="PTHR12444">
    <property type="entry name" value="PROTEIN EFR3 HOMOLOG CMP44E"/>
    <property type="match status" value="1"/>
</dbReference>
<dbReference type="InterPro" id="IPR016024">
    <property type="entry name" value="ARM-type_fold"/>
</dbReference>
<comment type="caution">
    <text evidence="3">The sequence shown here is derived from an EMBL/GenBank/DDBJ whole genome shotgun (WGS) entry which is preliminary data.</text>
</comment>
<sequence>MSVPLDSLFCCFCSSFSSNMQKLTYFAISHPEKLNRIAVYLVERLSRDLSRQRITQVSVAVDAMDQLLKSCHSSPSLNQFIESYLKMVQKLLETNDPDMEKLATNLFVRFSTIEENSPSYHREYDFFISKFSAMCHASRGDRLKQQRYNGLRGLRGVIWKSVADELQTSIWEKQHLTKVIPSILFNMQESEDNIEECVEQVEYPYPDEEAVNEEPHLLALQCLRELFGKCNFSMMKTVLDPILKHCDLHRKWEPPAQFATHVFKAILYSIQSSNSFAVLQELIYHLENTPNSEVYVRIGITTVLENIVTIAVATIGPLLLSIFNSLLKQLRASVEYENSVECVNLTAESQFQDALINTMGVFASTLPDYQKVEIMMFTVGNIPTIQHEDRPLKACDAYVQRVLMKTLLKIATKYRTFYLSTVFSDSFLQTLLQLSVTQNPEVRVISQKILHTLFDRHGNLPKLEHLQYVEDVSDLQLSIEKCVRQDQLFMNKNIHLILSALYTFAKMAESGEHLQRHLDALLCTMCLICVEIGHDMEVIELYRLCFGLQHLALDPEEPFSLKKRAGLHNVVAKYMNLSSQLLAIPMLCQHVQGVIQLRAQKGHHLLNILNDKAPISDPLDVGSSTPKAPIAQMDSEDDYTARPLGLETDSNFLFHVNDVAEALKSSNKNVDMLFNTFEVNKKESENQRVHKKRASEEHGRDSERNLERTMTIDNDDDDRSLSLDSFDWTPPDTDDDRPDNLSWCQKTLEDQDEVTFEQLRSIVNTEPDCSEETKKDQEKSREILSMFRNKNAQELSAVLYKPKESDDNTNALIKDLLKEHVEWLNSHESARANLIQSIDDIEFPKSFVN</sequence>
<evidence type="ECO:0000313" key="4">
    <source>
        <dbReference type="Proteomes" id="UP000659654"/>
    </source>
</evidence>
<organism evidence="3 4">
    <name type="scientific">Bursaphelenchus xylophilus</name>
    <name type="common">Pinewood nematode worm</name>
    <name type="synonym">Aphelenchoides xylophilus</name>
    <dbReference type="NCBI Taxonomy" id="6326"/>
    <lineage>
        <taxon>Eukaryota</taxon>
        <taxon>Metazoa</taxon>
        <taxon>Ecdysozoa</taxon>
        <taxon>Nematoda</taxon>
        <taxon>Chromadorea</taxon>
        <taxon>Rhabditida</taxon>
        <taxon>Tylenchina</taxon>
        <taxon>Tylenchomorpha</taxon>
        <taxon>Aphelenchoidea</taxon>
        <taxon>Aphelenchoididae</taxon>
        <taxon>Bursaphelenchus</taxon>
    </lineage>
</organism>
<dbReference type="Proteomes" id="UP000659654">
    <property type="component" value="Unassembled WGS sequence"/>
</dbReference>
<dbReference type="OrthoDB" id="19232at2759"/>
<dbReference type="PANTHER" id="PTHR12444:SF8">
    <property type="entry name" value="PROTEIN EFR3 HOMOLOG CMP44E"/>
    <property type="match status" value="1"/>
</dbReference>
<dbReference type="SUPFAM" id="SSF48371">
    <property type="entry name" value="ARM repeat"/>
    <property type="match status" value="1"/>
</dbReference>
<evidence type="ECO:0000313" key="3">
    <source>
        <dbReference type="EMBL" id="CAD5216512.1"/>
    </source>
</evidence>
<proteinExistence type="inferred from homology"/>
<dbReference type="Proteomes" id="UP000582659">
    <property type="component" value="Unassembled WGS sequence"/>
</dbReference>
<dbReference type="InterPro" id="IPR051851">
    <property type="entry name" value="EFR3_Homologs"/>
</dbReference>
<dbReference type="InterPro" id="IPR049152">
    <property type="entry name" value="EFR3-like_ARM"/>
</dbReference>
<evidence type="ECO:0000256" key="2">
    <source>
        <dbReference type="SAM" id="MobiDB-lite"/>
    </source>
</evidence>
<feature type="compositionally biased region" description="Low complexity" evidence="2">
    <location>
        <begin position="722"/>
        <end position="731"/>
    </location>
</feature>
<dbReference type="EMBL" id="CAJFCV020000002">
    <property type="protein sequence ID" value="CAG9099764.1"/>
    <property type="molecule type" value="Genomic_DNA"/>
</dbReference>
<reference evidence="3" key="1">
    <citation type="submission" date="2020-09" db="EMBL/GenBank/DDBJ databases">
        <authorList>
            <person name="Kikuchi T."/>
        </authorList>
    </citation>
    <scope>NUCLEOTIDE SEQUENCE</scope>
    <source>
        <strain evidence="3">Ka4C1</strain>
    </source>
</reference>
<feature type="compositionally biased region" description="Basic and acidic residues" evidence="2">
    <location>
        <begin position="682"/>
        <end position="707"/>
    </location>
</feature>
<dbReference type="Gene3D" id="1.25.10.10">
    <property type="entry name" value="Leucine-rich Repeat Variant"/>
    <property type="match status" value="1"/>
</dbReference>
<feature type="region of interest" description="Disordered" evidence="2">
    <location>
        <begin position="682"/>
        <end position="741"/>
    </location>
</feature>
<dbReference type="InterPro" id="IPR011989">
    <property type="entry name" value="ARM-like"/>
</dbReference>
<evidence type="ECO:0000256" key="1">
    <source>
        <dbReference type="ARBA" id="ARBA00010216"/>
    </source>
</evidence>
<dbReference type="Pfam" id="PF21052">
    <property type="entry name" value="EFR3_ARM"/>
    <property type="match status" value="1"/>
</dbReference>
<dbReference type="AlphaFoldDB" id="A0A7I8WX74"/>
<name>A0A7I8WX74_BURXY</name>
<dbReference type="EMBL" id="CAJFDI010000002">
    <property type="protein sequence ID" value="CAD5216512.1"/>
    <property type="molecule type" value="Genomic_DNA"/>
</dbReference>
<dbReference type="GO" id="GO:0072659">
    <property type="term" value="P:protein localization to plasma membrane"/>
    <property type="evidence" value="ECO:0007669"/>
    <property type="project" value="TreeGrafter"/>
</dbReference>